<accession>A0A164ZLT1</accession>
<dbReference type="Proteomes" id="UP000076722">
    <property type="component" value="Unassembled WGS sequence"/>
</dbReference>
<reference evidence="2 3" key="1">
    <citation type="journal article" date="2016" name="Mol. Biol. Evol.">
        <title>Comparative Genomics of Early-Diverging Mushroom-Forming Fungi Provides Insights into the Origins of Lignocellulose Decay Capabilities.</title>
        <authorList>
            <person name="Nagy L.G."/>
            <person name="Riley R."/>
            <person name="Tritt A."/>
            <person name="Adam C."/>
            <person name="Daum C."/>
            <person name="Floudas D."/>
            <person name="Sun H."/>
            <person name="Yadav J.S."/>
            <person name="Pangilinan J."/>
            <person name="Larsson K.H."/>
            <person name="Matsuura K."/>
            <person name="Barry K."/>
            <person name="Labutti K."/>
            <person name="Kuo R."/>
            <person name="Ohm R.A."/>
            <person name="Bhattacharya S.S."/>
            <person name="Shirouzu T."/>
            <person name="Yoshinaga Y."/>
            <person name="Martin F.M."/>
            <person name="Grigoriev I.V."/>
            <person name="Hibbett D.S."/>
        </authorList>
    </citation>
    <scope>NUCLEOTIDE SEQUENCE [LARGE SCALE GENOMIC DNA]</scope>
    <source>
        <strain evidence="2 3">HHB9708</strain>
    </source>
</reference>
<organism evidence="2 3">
    <name type="scientific">Sistotremastrum niveocremeum HHB9708</name>
    <dbReference type="NCBI Taxonomy" id="1314777"/>
    <lineage>
        <taxon>Eukaryota</taxon>
        <taxon>Fungi</taxon>
        <taxon>Dikarya</taxon>
        <taxon>Basidiomycota</taxon>
        <taxon>Agaricomycotina</taxon>
        <taxon>Agaricomycetes</taxon>
        <taxon>Sistotremastrales</taxon>
        <taxon>Sistotremastraceae</taxon>
        <taxon>Sertulicium</taxon>
        <taxon>Sertulicium niveocremeum</taxon>
    </lineage>
</organism>
<feature type="compositionally biased region" description="Low complexity" evidence="1">
    <location>
        <begin position="463"/>
        <end position="476"/>
    </location>
</feature>
<dbReference type="AlphaFoldDB" id="A0A164ZLT1"/>
<feature type="compositionally biased region" description="Pro residues" evidence="1">
    <location>
        <begin position="480"/>
        <end position="489"/>
    </location>
</feature>
<feature type="region of interest" description="Disordered" evidence="1">
    <location>
        <begin position="229"/>
        <end position="330"/>
    </location>
</feature>
<dbReference type="OrthoDB" id="5382203at2759"/>
<feature type="region of interest" description="Disordered" evidence="1">
    <location>
        <begin position="368"/>
        <end position="742"/>
    </location>
</feature>
<dbReference type="EMBL" id="KV419396">
    <property type="protein sequence ID" value="KZS97844.1"/>
    <property type="molecule type" value="Genomic_DNA"/>
</dbReference>
<feature type="compositionally biased region" description="Low complexity" evidence="1">
    <location>
        <begin position="732"/>
        <end position="742"/>
    </location>
</feature>
<dbReference type="Gene3D" id="1.10.20.10">
    <property type="entry name" value="Histone, subunit A"/>
    <property type="match status" value="1"/>
</dbReference>
<evidence type="ECO:0000256" key="1">
    <source>
        <dbReference type="SAM" id="MobiDB-lite"/>
    </source>
</evidence>
<protein>
    <submittedName>
        <fullName evidence="2">Uncharacterized protein</fullName>
    </submittedName>
</protein>
<feature type="region of interest" description="Disordered" evidence="1">
    <location>
        <begin position="757"/>
        <end position="804"/>
    </location>
</feature>
<keyword evidence="3" id="KW-1185">Reference proteome</keyword>
<evidence type="ECO:0000313" key="2">
    <source>
        <dbReference type="EMBL" id="KZS97844.1"/>
    </source>
</evidence>
<gene>
    <name evidence="2" type="ORF">SISNIDRAFT_546887</name>
</gene>
<proteinExistence type="predicted"/>
<feature type="compositionally biased region" description="Pro residues" evidence="1">
    <location>
        <begin position="678"/>
        <end position="695"/>
    </location>
</feature>
<dbReference type="InterPro" id="IPR009072">
    <property type="entry name" value="Histone-fold"/>
</dbReference>
<feature type="compositionally biased region" description="Polar residues" evidence="1">
    <location>
        <begin position="633"/>
        <end position="655"/>
    </location>
</feature>
<feature type="compositionally biased region" description="Low complexity" evidence="1">
    <location>
        <begin position="267"/>
        <end position="281"/>
    </location>
</feature>
<dbReference type="STRING" id="1314777.A0A164ZLT1"/>
<sequence length="882" mass="95353">MSSPSVPVYLSSRSADVILSEIRPTRLKTDALSYINALLDELLWLIISSARSLATQRLKSGLLRILPTPLGKEALLEAELELRAYWERTQPTSPQPTDEQTIHDFPLQPAFELLRLKCEAYATLNDVDEDNEAEARLQVRMAHAGGAASPRTSSIAPAALYLTAILESVCQHILANVGRVVARDSSRTIAHVHDLYVALCEDESIYGLFKVMKVSAMPPVQEQIVAQANAMHPRRSKSFSRASEESRPSSRTGSPVPSNVPADGRTSKQSGHSSSPSSSKNSSEKARAIKMIKNGNGNGNGESSEETTDQPLPLHKRTNSQMSEASRKYSAHIEANGASSILDDMDDDSIQDFDDLMKSGTTMKVSLTPDRLRSFDVASKRGNRLGRVPPPAADTTATPKENVASPERPGQGERKPAAPVSRTVSNTRIVRNPVDSIDEDEEESPVNRGPSSRPPPGGPLVSAQQQQQPMAQGAQAFPTIPSPNRPPVSRPRSRTEGSSQAPQPQFHPPMPTNNKLAQMGMQAGPGPQLQSRKPSRNRESLDLDDIMNGSDSEEPVIKSSLTPKPAMAVSSNARDLMDFLADGPPEAPSINNSSLPEPRKSGGRFRSMVSRLTSRGSSERLASARPSEDDTFSRSLNGPPRQTLNGKRSVSNLQNFPRPPRPPALSPSSSIYQTSTQIPPPLRSAPAPADPPMIVPSPRTASLARKPVSSDHSMSETVVDPTYVQPSPLSTKSAASSPRSAAFPKRPVAIVEMPSHPIEIPEPSPVSPSARSSTTVSVDHRGEKSSPIRQAPSRSISRVQPPMPPFNELPKLLERAKSADECRLLVDMFLARNGLRTDTHIENVPVPSNDRGQVVTVEHNGLVDYLLGDSTDTWSSRIGTPV</sequence>
<name>A0A164ZLT1_9AGAM</name>
<dbReference type="GO" id="GO:0046982">
    <property type="term" value="F:protein heterodimerization activity"/>
    <property type="evidence" value="ECO:0007669"/>
    <property type="project" value="InterPro"/>
</dbReference>
<evidence type="ECO:0000313" key="3">
    <source>
        <dbReference type="Proteomes" id="UP000076722"/>
    </source>
</evidence>